<comment type="caution">
    <text evidence="1">The sequence shown here is derived from an EMBL/GenBank/DDBJ whole genome shotgun (WGS) entry which is preliminary data.</text>
</comment>
<proteinExistence type="predicted"/>
<organism evidence="1 2">
    <name type="scientific">Solanum commersonii</name>
    <name type="common">Commerson's wild potato</name>
    <name type="synonym">Commerson's nightshade</name>
    <dbReference type="NCBI Taxonomy" id="4109"/>
    <lineage>
        <taxon>Eukaryota</taxon>
        <taxon>Viridiplantae</taxon>
        <taxon>Streptophyta</taxon>
        <taxon>Embryophyta</taxon>
        <taxon>Tracheophyta</taxon>
        <taxon>Spermatophyta</taxon>
        <taxon>Magnoliopsida</taxon>
        <taxon>eudicotyledons</taxon>
        <taxon>Gunneridae</taxon>
        <taxon>Pentapetalae</taxon>
        <taxon>asterids</taxon>
        <taxon>lamiids</taxon>
        <taxon>Solanales</taxon>
        <taxon>Solanaceae</taxon>
        <taxon>Solanoideae</taxon>
        <taxon>Solaneae</taxon>
        <taxon>Solanum</taxon>
    </lineage>
</organism>
<dbReference type="AlphaFoldDB" id="A0A9J5Z1T2"/>
<gene>
    <name evidence="1" type="ORF">H5410_026840</name>
</gene>
<reference evidence="1 2" key="1">
    <citation type="submission" date="2020-09" db="EMBL/GenBank/DDBJ databases">
        <title>De no assembly of potato wild relative species, Solanum commersonii.</title>
        <authorList>
            <person name="Cho K."/>
        </authorList>
    </citation>
    <scope>NUCLEOTIDE SEQUENCE [LARGE SCALE GENOMIC DNA]</scope>
    <source>
        <strain evidence="1">LZ3.2</strain>
        <tissue evidence="1">Leaf</tissue>
    </source>
</reference>
<name>A0A9J5Z1T2_SOLCO</name>
<accession>A0A9J5Z1T2</accession>
<evidence type="ECO:0000313" key="1">
    <source>
        <dbReference type="EMBL" id="KAG5605348.1"/>
    </source>
</evidence>
<dbReference type="EMBL" id="JACXVP010000005">
    <property type="protein sequence ID" value="KAG5605348.1"/>
    <property type="molecule type" value="Genomic_DNA"/>
</dbReference>
<protein>
    <submittedName>
        <fullName evidence="1">Uncharacterized protein</fullName>
    </submittedName>
</protein>
<dbReference type="Proteomes" id="UP000824120">
    <property type="component" value="Chromosome 5"/>
</dbReference>
<evidence type="ECO:0000313" key="2">
    <source>
        <dbReference type="Proteomes" id="UP000824120"/>
    </source>
</evidence>
<sequence>MDQNNNQEMYSHSIQPTQITQQIILPPLTTTIIQQIFHPPFPTTITCMPTTTAIPQEVIDLQQQPKKLDD</sequence>
<keyword evidence="2" id="KW-1185">Reference proteome</keyword>